<dbReference type="InterPro" id="IPR007844">
    <property type="entry name" value="AsmA"/>
</dbReference>
<keyword evidence="5" id="KW-1185">Reference proteome</keyword>
<proteinExistence type="predicted"/>
<name>A4BNR3_9GAMM</name>
<evidence type="ECO:0000313" key="5">
    <source>
        <dbReference type="Proteomes" id="UP000003374"/>
    </source>
</evidence>
<dbReference type="EMBL" id="AAOF01000002">
    <property type="protein sequence ID" value="EAR22862.1"/>
    <property type="molecule type" value="Genomic_DNA"/>
</dbReference>
<dbReference type="InterPro" id="IPR052894">
    <property type="entry name" value="AsmA-related"/>
</dbReference>
<evidence type="ECO:0000256" key="2">
    <source>
        <dbReference type="SAM" id="MobiDB-lite"/>
    </source>
</evidence>
<evidence type="ECO:0000313" key="4">
    <source>
        <dbReference type="EMBL" id="EAR22862.1"/>
    </source>
</evidence>
<protein>
    <recommendedName>
        <fullName evidence="3">AsmA domain-containing protein</fullName>
    </recommendedName>
</protein>
<reference evidence="4 5" key="1">
    <citation type="submission" date="2006-02" db="EMBL/GenBank/DDBJ databases">
        <authorList>
            <person name="Waterbury J."/>
            <person name="Ferriera S."/>
            <person name="Johnson J."/>
            <person name="Kravitz S."/>
            <person name="Halpern A."/>
            <person name="Remington K."/>
            <person name="Beeson K."/>
            <person name="Tran B."/>
            <person name="Rogers Y.-H."/>
            <person name="Friedman R."/>
            <person name="Venter J.C."/>
        </authorList>
    </citation>
    <scope>NUCLEOTIDE SEQUENCE [LARGE SCALE GENOMIC DNA]</scope>
    <source>
        <strain evidence="4 5">Nb-231</strain>
    </source>
</reference>
<evidence type="ECO:0000259" key="3">
    <source>
        <dbReference type="Pfam" id="PF05170"/>
    </source>
</evidence>
<dbReference type="GO" id="GO:0090313">
    <property type="term" value="P:regulation of protein targeting to membrane"/>
    <property type="evidence" value="ECO:0007669"/>
    <property type="project" value="TreeGrafter"/>
</dbReference>
<dbReference type="PANTHER" id="PTHR30441:SF4">
    <property type="entry name" value="PROTEIN ASMA"/>
    <property type="match status" value="1"/>
</dbReference>
<evidence type="ECO:0000256" key="1">
    <source>
        <dbReference type="SAM" id="Coils"/>
    </source>
</evidence>
<sequence length="700" mass="75611">MIAITGVLTLLIIVITAVIVLVDPNDYRDEIERAVATQTGRELAMEGDLKLMFFPWIGLQVNKVQLADAPGFGPAPFLQADHAQLALKLLPLLQGNLVLDTLMLNQPRVHLIRNEQGLGNWQTFGRPPQAPKRPPEQPAVDLEPGVQPQAQPLPAILQAASLAGLRIRDGRVTWDDRQSGQHVVITSLNTTAEDIRLGAPISIESDWQGQINDGMDIGGKLTGTVMADPQLQHFDARDLDLALNVAGVDIPGGKQQLRLRAQAAADLGQATYRLTELRLDAAGVQITGQLSAQQAKDAVTATGQLQIPEFSPREVLQRLGMAVPNTDDPDVLKRASAQTEFGYHGGALTIEPLTVRMDDSVLTGQAKLRNFTGPAADFDLSLNGIDVDRYRPPSREGKQAAATPAETAAAGAGQLPLTTLRSLDLNGRLRIGTLKVNGATISDADMTVHAKDGRLRVHPLTAALYGGTYRGDMQLDATGKTPRIELNEQLSGIQAGPLLTDVASFQKLLGTTDFNLRATTHGAAPEDWLQALTGLARFTFRDGTVKGINLAQAIRAALARAQGKPPPPSEGPLQTDFSELGGTLNLAGGVVRNTDFSAKSPLLRIQGQGVANLLKQTVDYRLTTKIVGTLKGQGGQDLEQLRGIPIPLRFTGKLSEPRLTVDLAGLFKERFEQKREELEEKGKKKLEQKLDQQLERLFNR</sequence>
<keyword evidence="1" id="KW-0175">Coiled coil</keyword>
<dbReference type="PANTHER" id="PTHR30441">
    <property type="entry name" value="DUF748 DOMAIN-CONTAINING PROTEIN"/>
    <property type="match status" value="1"/>
</dbReference>
<dbReference type="Proteomes" id="UP000003374">
    <property type="component" value="Unassembled WGS sequence"/>
</dbReference>
<dbReference type="eggNOG" id="COG2982">
    <property type="taxonomic scope" value="Bacteria"/>
</dbReference>
<feature type="coiled-coil region" evidence="1">
    <location>
        <begin position="668"/>
        <end position="696"/>
    </location>
</feature>
<feature type="compositionally biased region" description="Low complexity" evidence="2">
    <location>
        <begin position="400"/>
        <end position="410"/>
    </location>
</feature>
<dbReference type="AlphaFoldDB" id="A4BNR3"/>
<dbReference type="HOGENOM" id="CLU_012870_0_0_6"/>
<accession>A4BNR3</accession>
<feature type="domain" description="AsmA" evidence="3">
    <location>
        <begin position="3"/>
        <end position="596"/>
    </location>
</feature>
<feature type="compositionally biased region" description="Basic and acidic residues" evidence="2">
    <location>
        <begin position="389"/>
        <end position="398"/>
    </location>
</feature>
<comment type="caution">
    <text evidence="4">The sequence shown here is derived from an EMBL/GenBank/DDBJ whole genome shotgun (WGS) entry which is preliminary data.</text>
</comment>
<dbReference type="Pfam" id="PF05170">
    <property type="entry name" value="AsmA"/>
    <property type="match status" value="1"/>
</dbReference>
<dbReference type="STRING" id="314278.NB231_10428"/>
<feature type="region of interest" description="Disordered" evidence="2">
    <location>
        <begin position="389"/>
        <end position="410"/>
    </location>
</feature>
<organism evidence="4 5">
    <name type="scientific">Nitrococcus mobilis Nb-231</name>
    <dbReference type="NCBI Taxonomy" id="314278"/>
    <lineage>
        <taxon>Bacteria</taxon>
        <taxon>Pseudomonadati</taxon>
        <taxon>Pseudomonadota</taxon>
        <taxon>Gammaproteobacteria</taxon>
        <taxon>Chromatiales</taxon>
        <taxon>Ectothiorhodospiraceae</taxon>
        <taxon>Nitrococcus</taxon>
    </lineage>
</organism>
<gene>
    <name evidence="4" type="ORF">NB231_10428</name>
</gene>
<dbReference type="GO" id="GO:0005886">
    <property type="term" value="C:plasma membrane"/>
    <property type="evidence" value="ECO:0007669"/>
    <property type="project" value="TreeGrafter"/>
</dbReference>